<accession>A0ABZ0SC23</accession>
<name>A0ABZ0SC23_9GAMM</name>
<gene>
    <name evidence="1" type="ORF">Thiowin_03055</name>
</gene>
<dbReference type="EMBL" id="CP121472">
    <property type="protein sequence ID" value="WPL18007.1"/>
    <property type="molecule type" value="Genomic_DNA"/>
</dbReference>
<evidence type="ECO:0000313" key="2">
    <source>
        <dbReference type="Proteomes" id="UP001432180"/>
    </source>
</evidence>
<dbReference type="Proteomes" id="UP001432180">
    <property type="component" value="Chromosome"/>
</dbReference>
<sequence>MLGAKVPPRLAQNLGHAGLKTHALLKLRTWSSTRPGHADFQMNGMFNELPD</sequence>
<dbReference type="RefSeq" id="WP_328983804.1">
    <property type="nucleotide sequence ID" value="NZ_CP121472.1"/>
</dbReference>
<evidence type="ECO:0000313" key="1">
    <source>
        <dbReference type="EMBL" id="WPL18007.1"/>
    </source>
</evidence>
<organism evidence="1 2">
    <name type="scientific">Thiorhodovibrio winogradskyi</name>
    <dbReference type="NCBI Taxonomy" id="77007"/>
    <lineage>
        <taxon>Bacteria</taxon>
        <taxon>Pseudomonadati</taxon>
        <taxon>Pseudomonadota</taxon>
        <taxon>Gammaproteobacteria</taxon>
        <taxon>Chromatiales</taxon>
        <taxon>Chromatiaceae</taxon>
        <taxon>Thiorhodovibrio</taxon>
    </lineage>
</organism>
<reference evidence="1 2" key="1">
    <citation type="journal article" date="2023" name="Microorganisms">
        <title>Thiorhodovibrio frisius and Trv. litoralis spp. nov., Two Novel Members from a Clade of Fastidious Purple Sulfur Bacteria That Exhibit Unique Red-Shifted Light-Harvesting Capabilities.</title>
        <authorList>
            <person name="Methner A."/>
            <person name="Kuzyk S.B."/>
            <person name="Petersen J."/>
            <person name="Bauer S."/>
            <person name="Brinkmann H."/>
            <person name="Sichau K."/>
            <person name="Wanner G."/>
            <person name="Wolf J."/>
            <person name="Neumann-Schaal M."/>
            <person name="Henke P."/>
            <person name="Tank M."/>
            <person name="Sproer C."/>
            <person name="Bunk B."/>
            <person name="Overmann J."/>
        </authorList>
    </citation>
    <scope>NUCLEOTIDE SEQUENCE [LARGE SCALE GENOMIC DNA]</scope>
    <source>
        <strain evidence="1 2">DSM 6702</strain>
    </source>
</reference>
<protein>
    <submittedName>
        <fullName evidence="1">Uncharacterized protein</fullName>
    </submittedName>
</protein>
<proteinExistence type="predicted"/>
<keyword evidence="2" id="KW-1185">Reference proteome</keyword>